<reference evidence="2 3" key="1">
    <citation type="submission" date="2018-11" db="EMBL/GenBank/DDBJ databases">
        <title>Genome sequence and assembly of Colletotrichum spinosum.</title>
        <authorList>
            <person name="Gan P."/>
            <person name="Shirasu K."/>
        </authorList>
    </citation>
    <scope>NUCLEOTIDE SEQUENCE [LARGE SCALE GENOMIC DNA]</scope>
    <source>
        <strain evidence="2 3">CBS 515.97</strain>
    </source>
</reference>
<feature type="signal peptide" evidence="1">
    <location>
        <begin position="1"/>
        <end position="23"/>
    </location>
</feature>
<proteinExistence type="predicted"/>
<dbReference type="AlphaFoldDB" id="A0A4R8QTK4"/>
<feature type="chain" id="PRO_5020879137" evidence="1">
    <location>
        <begin position="24"/>
        <end position="114"/>
    </location>
</feature>
<keyword evidence="1" id="KW-0732">Signal</keyword>
<comment type="caution">
    <text evidence="2">The sequence shown here is derived from an EMBL/GenBank/DDBJ whole genome shotgun (WGS) entry which is preliminary data.</text>
</comment>
<dbReference type="Proteomes" id="UP000295083">
    <property type="component" value="Unassembled WGS sequence"/>
</dbReference>
<sequence>MRPPHRLALALALFGTTSRAVYCEASAYLGAGQPGRCTGEHLNRANQTRPGTSGCFEAVNGACGIVAAQDGACNCAIRFFAGGDCNRTSVAQLACHDVGAVTHVDFDHFDIQCI</sequence>
<accession>A0A4R8QTK4</accession>
<organism evidence="2 3">
    <name type="scientific">Colletotrichum spinosum</name>
    <dbReference type="NCBI Taxonomy" id="1347390"/>
    <lineage>
        <taxon>Eukaryota</taxon>
        <taxon>Fungi</taxon>
        <taxon>Dikarya</taxon>
        <taxon>Ascomycota</taxon>
        <taxon>Pezizomycotina</taxon>
        <taxon>Sordariomycetes</taxon>
        <taxon>Hypocreomycetidae</taxon>
        <taxon>Glomerellales</taxon>
        <taxon>Glomerellaceae</taxon>
        <taxon>Colletotrichum</taxon>
        <taxon>Colletotrichum orbiculare species complex</taxon>
    </lineage>
</organism>
<dbReference type="EMBL" id="QAPG01000007">
    <property type="protein sequence ID" value="TDZ40064.1"/>
    <property type="molecule type" value="Genomic_DNA"/>
</dbReference>
<protein>
    <submittedName>
        <fullName evidence="2">Uncharacterized protein</fullName>
    </submittedName>
</protein>
<evidence type="ECO:0000313" key="3">
    <source>
        <dbReference type="Proteomes" id="UP000295083"/>
    </source>
</evidence>
<keyword evidence="3" id="KW-1185">Reference proteome</keyword>
<gene>
    <name evidence="2" type="ORF">C8035_v004953</name>
</gene>
<evidence type="ECO:0000313" key="2">
    <source>
        <dbReference type="EMBL" id="TDZ40064.1"/>
    </source>
</evidence>
<name>A0A4R8QTK4_9PEZI</name>
<evidence type="ECO:0000256" key="1">
    <source>
        <dbReference type="SAM" id="SignalP"/>
    </source>
</evidence>